<accession>A0ABW3AQT6</accession>
<keyword evidence="6" id="KW-0067">ATP-binding</keyword>
<evidence type="ECO:0000313" key="13">
    <source>
        <dbReference type="Proteomes" id="UP001597010"/>
    </source>
</evidence>
<evidence type="ECO:0000256" key="4">
    <source>
        <dbReference type="ARBA" id="ARBA00022741"/>
    </source>
</evidence>
<feature type="coiled-coil region" evidence="10">
    <location>
        <begin position="335"/>
        <end position="369"/>
    </location>
</feature>
<keyword evidence="7 9" id="KW-0234">DNA repair</keyword>
<keyword evidence="5 9" id="KW-0227">DNA damage</keyword>
<dbReference type="RefSeq" id="WP_377113168.1">
    <property type="nucleotide sequence ID" value="NZ_JBHTHZ010000003.1"/>
</dbReference>
<evidence type="ECO:0000256" key="9">
    <source>
        <dbReference type="PIRNR" id="PIRNR003128"/>
    </source>
</evidence>
<evidence type="ECO:0000259" key="11">
    <source>
        <dbReference type="Pfam" id="PF02463"/>
    </source>
</evidence>
<evidence type="ECO:0000256" key="7">
    <source>
        <dbReference type="ARBA" id="ARBA00023204"/>
    </source>
</evidence>
<evidence type="ECO:0000313" key="12">
    <source>
        <dbReference type="EMBL" id="MFD0793421.1"/>
    </source>
</evidence>
<dbReference type="PANTHER" id="PTHR11059">
    <property type="entry name" value="DNA REPAIR PROTEIN RECN"/>
    <property type="match status" value="1"/>
</dbReference>
<comment type="similarity">
    <text evidence="2 9">Belongs to the RecN family.</text>
</comment>
<evidence type="ECO:0000256" key="8">
    <source>
        <dbReference type="ARBA" id="ARBA00033408"/>
    </source>
</evidence>
<dbReference type="EMBL" id="JBHTHZ010000003">
    <property type="protein sequence ID" value="MFD0793421.1"/>
    <property type="molecule type" value="Genomic_DNA"/>
</dbReference>
<keyword evidence="10" id="KW-0175">Coiled coil</keyword>
<dbReference type="NCBIfam" id="TIGR00634">
    <property type="entry name" value="recN"/>
    <property type="match status" value="1"/>
</dbReference>
<dbReference type="InterPro" id="IPR004604">
    <property type="entry name" value="DNA_recomb/repair_RecN"/>
</dbReference>
<dbReference type="InterPro" id="IPR027417">
    <property type="entry name" value="P-loop_NTPase"/>
</dbReference>
<dbReference type="PIRSF" id="PIRSF003128">
    <property type="entry name" value="RecN"/>
    <property type="match status" value="1"/>
</dbReference>
<evidence type="ECO:0000256" key="5">
    <source>
        <dbReference type="ARBA" id="ARBA00022763"/>
    </source>
</evidence>
<sequence>MLNRLTIQNYALIDSLEISFDKGLNILTGETGAGKSIILGALSLILGQRAESRYFFNQQKKCVIEGLFRIEGFHLSGFFEENDLDYEGETVLRREISADGKSRAFINDTPVNLNTLKQLGERLIDIHSQHATREINDPEFQLLVVDGVAGHQGLLDTYQSKYRAYKKLVTQLKELIEANDKAKTDLDYYQFQFDELEKAALSADEQEHLEKELATLNNAEEIKRSLMGAHYLMHEGETSAIIQLREAGQQLSGIEKYNTDVEELHVRLKSTLIELKDIAAEIENIEQRTFTDEARAEELNTRLSLIFNLQKKHRVSTNQELIAIQNDLSDKIQQAVFGDEAVEKLQRQIAAAQQELEQMAAELSANRKKAIPVIQQKVLSTLTEMGMGNSALEIEQIVSKHENEEVRKKNSSTGLPTFGLTDHLTKNGIDTIRFMFSANKGHALADMSKVASGGELSRLMLSIKSLIAEYTALPTIIFDEIDTGVSGEVANKVGQVMERLSQNLQVITITHLPQIAGKGSSHYFVYKDDDAATTYTRIKKLSNEERVLEIAKMLSGDKPGESALQNARELLSL</sequence>
<reference evidence="13" key="1">
    <citation type="journal article" date="2019" name="Int. J. Syst. Evol. Microbiol.">
        <title>The Global Catalogue of Microorganisms (GCM) 10K type strain sequencing project: providing services to taxonomists for standard genome sequencing and annotation.</title>
        <authorList>
            <consortium name="The Broad Institute Genomics Platform"/>
            <consortium name="The Broad Institute Genome Sequencing Center for Infectious Disease"/>
            <person name="Wu L."/>
            <person name="Ma J."/>
        </authorList>
    </citation>
    <scope>NUCLEOTIDE SEQUENCE [LARGE SCALE GENOMIC DNA]</scope>
    <source>
        <strain evidence="13">CCUG 61484</strain>
    </source>
</reference>
<keyword evidence="4" id="KW-0547">Nucleotide-binding</keyword>
<dbReference type="Pfam" id="PF02463">
    <property type="entry name" value="SMC_N"/>
    <property type="match status" value="1"/>
</dbReference>
<evidence type="ECO:0000256" key="2">
    <source>
        <dbReference type="ARBA" id="ARBA00009441"/>
    </source>
</evidence>
<gene>
    <name evidence="12" type="primary">recN</name>
    <name evidence="12" type="ORF">ACFQZX_07310</name>
</gene>
<dbReference type="PANTHER" id="PTHR11059:SF0">
    <property type="entry name" value="DNA REPAIR PROTEIN RECN"/>
    <property type="match status" value="1"/>
</dbReference>
<proteinExistence type="inferred from homology"/>
<protein>
    <recommendedName>
        <fullName evidence="3 9">DNA repair protein RecN</fullName>
    </recommendedName>
    <alternativeName>
        <fullName evidence="8 9">Recombination protein N</fullName>
    </alternativeName>
</protein>
<dbReference type="CDD" id="cd03241">
    <property type="entry name" value="ABC_RecN"/>
    <property type="match status" value="2"/>
</dbReference>
<feature type="domain" description="RecF/RecN/SMC N-terminal" evidence="11">
    <location>
        <begin position="1"/>
        <end position="531"/>
    </location>
</feature>
<comment type="caution">
    <text evidence="12">The sequence shown here is derived from an EMBL/GenBank/DDBJ whole genome shotgun (WGS) entry which is preliminary data.</text>
</comment>
<dbReference type="SUPFAM" id="SSF52540">
    <property type="entry name" value="P-loop containing nucleoside triphosphate hydrolases"/>
    <property type="match status" value="2"/>
</dbReference>
<organism evidence="12 13">
    <name type="scientific">Mucilaginibacter litoreus</name>
    <dbReference type="NCBI Taxonomy" id="1048221"/>
    <lineage>
        <taxon>Bacteria</taxon>
        <taxon>Pseudomonadati</taxon>
        <taxon>Bacteroidota</taxon>
        <taxon>Sphingobacteriia</taxon>
        <taxon>Sphingobacteriales</taxon>
        <taxon>Sphingobacteriaceae</taxon>
        <taxon>Mucilaginibacter</taxon>
    </lineage>
</organism>
<evidence type="ECO:0000256" key="3">
    <source>
        <dbReference type="ARBA" id="ARBA00021315"/>
    </source>
</evidence>
<evidence type="ECO:0000256" key="6">
    <source>
        <dbReference type="ARBA" id="ARBA00022840"/>
    </source>
</evidence>
<evidence type="ECO:0000256" key="1">
    <source>
        <dbReference type="ARBA" id="ARBA00003618"/>
    </source>
</evidence>
<name>A0ABW3AQT6_9SPHI</name>
<feature type="coiled-coil region" evidence="10">
    <location>
        <begin position="155"/>
        <end position="185"/>
    </location>
</feature>
<comment type="function">
    <text evidence="1 9">May be involved in recombinational repair of damaged DNA.</text>
</comment>
<keyword evidence="13" id="KW-1185">Reference proteome</keyword>
<dbReference type="Proteomes" id="UP001597010">
    <property type="component" value="Unassembled WGS sequence"/>
</dbReference>
<dbReference type="InterPro" id="IPR003395">
    <property type="entry name" value="RecF/RecN/SMC_N"/>
</dbReference>
<evidence type="ECO:0000256" key="10">
    <source>
        <dbReference type="SAM" id="Coils"/>
    </source>
</evidence>
<dbReference type="Gene3D" id="3.40.50.300">
    <property type="entry name" value="P-loop containing nucleotide triphosphate hydrolases"/>
    <property type="match status" value="2"/>
</dbReference>